<organism evidence="1 2">
    <name type="scientific">Aspergillus viridinutans</name>
    <dbReference type="NCBI Taxonomy" id="75553"/>
    <lineage>
        <taxon>Eukaryota</taxon>
        <taxon>Fungi</taxon>
        <taxon>Dikarya</taxon>
        <taxon>Ascomycota</taxon>
        <taxon>Pezizomycotina</taxon>
        <taxon>Eurotiomycetes</taxon>
        <taxon>Eurotiomycetidae</taxon>
        <taxon>Eurotiales</taxon>
        <taxon>Aspergillaceae</taxon>
        <taxon>Aspergillus</taxon>
        <taxon>Aspergillus subgen. Fumigati</taxon>
    </lineage>
</organism>
<dbReference type="AlphaFoldDB" id="A0A9P3BTF4"/>
<dbReference type="RefSeq" id="XP_043122827.1">
    <property type="nucleotide sequence ID" value="XM_043266892.1"/>
</dbReference>
<proteinExistence type="predicted"/>
<evidence type="ECO:0000313" key="1">
    <source>
        <dbReference type="EMBL" id="GIJ99640.1"/>
    </source>
</evidence>
<comment type="caution">
    <text evidence="1">The sequence shown here is derived from an EMBL/GenBank/DDBJ whole genome shotgun (WGS) entry which is preliminary data.</text>
</comment>
<dbReference type="OrthoDB" id="3531694at2759"/>
<dbReference type="Proteomes" id="UP000710440">
    <property type="component" value="Unassembled WGS sequence"/>
</dbReference>
<dbReference type="EMBL" id="BOPL01000002">
    <property type="protein sequence ID" value="GIJ99640.1"/>
    <property type="molecule type" value="Genomic_DNA"/>
</dbReference>
<dbReference type="GeneID" id="66931623"/>
<sequence>MSLNTIRNFSSTAKRHILSLIGKVTIEDVRKTNGSKGDEWVASVQKIRDEVETQYNVVTSYEIQGAKAHKSSKDPTDPDDVITVGFYSQNGTRLLSGHVHADGTYKLTESRAGKGKGKGQQEK</sequence>
<accession>A0A9P3BTF4</accession>
<name>A0A9P3BTF4_ASPVI</name>
<gene>
    <name evidence="1" type="ORF">Aspvir_003641</name>
</gene>
<evidence type="ECO:0000313" key="2">
    <source>
        <dbReference type="Proteomes" id="UP000710440"/>
    </source>
</evidence>
<reference evidence="1 2" key="1">
    <citation type="submission" date="2021-02" db="EMBL/GenBank/DDBJ databases">
        <title>Pan-genome distribution and transcriptional activeness of fungal secondary metabolism genes in Aspergillus section Fumigati.</title>
        <authorList>
            <person name="Takahashi H."/>
            <person name="Umemura M."/>
            <person name="Ninomiya A."/>
            <person name="Kusuya Y."/>
            <person name="Urayama S."/>
            <person name="Shimizu M."/>
            <person name="Watanabe A."/>
            <person name="Kamei K."/>
            <person name="Yaguchi T."/>
            <person name="Hagiwara D."/>
        </authorList>
    </citation>
    <scope>NUCLEOTIDE SEQUENCE [LARGE SCALE GENOMIC DNA]</scope>
    <source>
        <strain evidence="1 2">IFM 47045</strain>
    </source>
</reference>
<keyword evidence="2" id="KW-1185">Reference proteome</keyword>
<protein>
    <submittedName>
        <fullName evidence="1">Uncharacterized protein</fullName>
    </submittedName>
</protein>